<dbReference type="EMBL" id="CP000774">
    <property type="protein sequence ID" value="ABS62415.1"/>
    <property type="molecule type" value="Genomic_DNA"/>
</dbReference>
<evidence type="ECO:0000313" key="2">
    <source>
        <dbReference type="EMBL" id="ABS62415.1"/>
    </source>
</evidence>
<gene>
    <name evidence="2" type="ordered locus">Plav_0792</name>
</gene>
<dbReference type="SUPFAM" id="SSF56112">
    <property type="entry name" value="Protein kinase-like (PK-like)"/>
    <property type="match status" value="1"/>
</dbReference>
<dbReference type="Gene3D" id="3.40.50.300">
    <property type="entry name" value="P-loop containing nucleotide triphosphate hydrolases"/>
    <property type="match status" value="1"/>
</dbReference>
<dbReference type="eggNOG" id="COG0645">
    <property type="taxonomic scope" value="Bacteria"/>
</dbReference>
<dbReference type="Pfam" id="PF13671">
    <property type="entry name" value="AAA_33"/>
    <property type="match status" value="1"/>
</dbReference>
<dbReference type="HOGENOM" id="CLU_026771_1_0_5"/>
<dbReference type="STRING" id="402881.Plav_0792"/>
<evidence type="ECO:0000259" key="1">
    <source>
        <dbReference type="Pfam" id="PF01636"/>
    </source>
</evidence>
<reference evidence="2 3" key="1">
    <citation type="journal article" date="2011" name="Stand. Genomic Sci.">
        <title>Complete genome sequence of Parvibaculum lavamentivorans type strain (DS-1(T)).</title>
        <authorList>
            <person name="Schleheck D."/>
            <person name="Weiss M."/>
            <person name="Pitluck S."/>
            <person name="Bruce D."/>
            <person name="Land M.L."/>
            <person name="Han S."/>
            <person name="Saunders E."/>
            <person name="Tapia R."/>
            <person name="Detter C."/>
            <person name="Brettin T."/>
            <person name="Han J."/>
            <person name="Woyke T."/>
            <person name="Goodwin L."/>
            <person name="Pennacchio L."/>
            <person name="Nolan M."/>
            <person name="Cook A.M."/>
            <person name="Kjelleberg S."/>
            <person name="Thomas T."/>
        </authorList>
    </citation>
    <scope>NUCLEOTIDE SEQUENCE [LARGE SCALE GENOMIC DNA]</scope>
    <source>
        <strain evidence="3">DS-1 / DSM 13023 / NCIMB 13966</strain>
    </source>
</reference>
<protein>
    <recommendedName>
        <fullName evidence="1">Aminoglycoside phosphotransferase domain-containing protein</fullName>
    </recommendedName>
</protein>
<dbReference type="eggNOG" id="COG2187">
    <property type="taxonomic scope" value="Bacteria"/>
</dbReference>
<dbReference type="RefSeq" id="WP_012109665.1">
    <property type="nucleotide sequence ID" value="NC_009719.1"/>
</dbReference>
<proteinExistence type="predicted"/>
<feature type="domain" description="Aminoglycoside phosphotransferase" evidence="1">
    <location>
        <begin position="64"/>
        <end position="276"/>
    </location>
</feature>
<dbReference type="KEGG" id="pla:Plav_0792"/>
<dbReference type="AlphaFoldDB" id="A7HR82"/>
<dbReference type="PANTHER" id="PTHR43883:SF1">
    <property type="entry name" value="GLUCONOKINASE"/>
    <property type="match status" value="1"/>
</dbReference>
<dbReference type="PANTHER" id="PTHR43883">
    <property type="entry name" value="SLR0207 PROTEIN"/>
    <property type="match status" value="1"/>
</dbReference>
<name>A7HR82_PARL1</name>
<sequence>MADSAENDALLAFLAMPETYGLASGETVTRIDTHASHVFLAGTRAYKMKRPVKFTFLDFSTLEGRHEACKRELDFNRRTAPEIYLSLVPVRETEEGFRLGGDKGEPVEWLVEMKRFGGEGLLAAKAERGQLSLDLVEELAADVAAFHARAKVHRDFGGADNFAKIVAGSETDMQASIGPVFDAEQAARVTRRSKELIEEHRALLDARRDTGFVRHSHGDLHLGNVTEIDGRPVIFDCIEFSDRIARIDVAYDLAFLLMDLGFRAESDERLAGYANRAMNVYLDHVPQAEIGAATEGLALLPLFMATRAVVRAKVTAVQATGEDSKEKRKLARAYLDFADRLLEARPPRLVAVGGLSGTGKSTLAKALAALIGGAAGAVHIRSDTVRKRLFGVAPLERLPEEAYAEGAGERVYAEMMRLARLSLGAGMSVVVDAVFAKPQERVEGERLAREAGVTFDGLWLDAPAEVLEARVAAREKEGGDPSDAGVAVLKRQLAYDLGRMKWLTVDASGTPDEALAAAAGSIDINPLS</sequence>
<organism evidence="2 3">
    <name type="scientific">Parvibaculum lavamentivorans (strain DS-1 / DSM 13023 / NCIMB 13966)</name>
    <dbReference type="NCBI Taxonomy" id="402881"/>
    <lineage>
        <taxon>Bacteria</taxon>
        <taxon>Pseudomonadati</taxon>
        <taxon>Pseudomonadota</taxon>
        <taxon>Alphaproteobacteria</taxon>
        <taxon>Hyphomicrobiales</taxon>
        <taxon>Parvibaculaceae</taxon>
        <taxon>Parvibaculum</taxon>
    </lineage>
</organism>
<dbReference type="InterPro" id="IPR052732">
    <property type="entry name" value="Cell-binding_unc_protein"/>
</dbReference>
<dbReference type="InterPro" id="IPR011009">
    <property type="entry name" value="Kinase-like_dom_sf"/>
</dbReference>
<dbReference type="Proteomes" id="UP000006377">
    <property type="component" value="Chromosome"/>
</dbReference>
<dbReference type="InterPro" id="IPR002575">
    <property type="entry name" value="Aminoglycoside_PTrfase"/>
</dbReference>
<dbReference type="OrthoDB" id="9810277at2"/>
<accession>A7HR82</accession>
<dbReference type="SUPFAM" id="SSF52540">
    <property type="entry name" value="P-loop containing nucleoside triphosphate hydrolases"/>
    <property type="match status" value="1"/>
</dbReference>
<dbReference type="Pfam" id="PF01636">
    <property type="entry name" value="APH"/>
    <property type="match status" value="1"/>
</dbReference>
<dbReference type="InterPro" id="IPR027417">
    <property type="entry name" value="P-loop_NTPase"/>
</dbReference>
<keyword evidence="3" id="KW-1185">Reference proteome</keyword>
<evidence type="ECO:0000313" key="3">
    <source>
        <dbReference type="Proteomes" id="UP000006377"/>
    </source>
</evidence>